<reference evidence="1 2" key="1">
    <citation type="submission" date="2024-05" db="EMBL/GenBank/DDBJ databases">
        <title>A draft genome resource for the thread blight pathogen Marasmius tenuissimus strain MS-2.</title>
        <authorList>
            <person name="Yulfo-Soto G.E."/>
            <person name="Baruah I.K."/>
            <person name="Amoako-Attah I."/>
            <person name="Bukari Y."/>
            <person name="Meinhardt L.W."/>
            <person name="Bailey B.A."/>
            <person name="Cohen S.P."/>
        </authorList>
    </citation>
    <scope>NUCLEOTIDE SEQUENCE [LARGE SCALE GENOMIC DNA]</scope>
    <source>
        <strain evidence="1 2">MS-2</strain>
    </source>
</reference>
<dbReference type="EMBL" id="JBBXMP010000050">
    <property type="protein sequence ID" value="KAL0065298.1"/>
    <property type="molecule type" value="Genomic_DNA"/>
</dbReference>
<organism evidence="1 2">
    <name type="scientific">Marasmius tenuissimus</name>
    <dbReference type="NCBI Taxonomy" id="585030"/>
    <lineage>
        <taxon>Eukaryota</taxon>
        <taxon>Fungi</taxon>
        <taxon>Dikarya</taxon>
        <taxon>Basidiomycota</taxon>
        <taxon>Agaricomycotina</taxon>
        <taxon>Agaricomycetes</taxon>
        <taxon>Agaricomycetidae</taxon>
        <taxon>Agaricales</taxon>
        <taxon>Marasmiineae</taxon>
        <taxon>Marasmiaceae</taxon>
        <taxon>Marasmius</taxon>
    </lineage>
</organism>
<gene>
    <name evidence="1" type="ORF">AAF712_007810</name>
</gene>
<accession>A0ABR2ZWY6</accession>
<keyword evidence="2" id="KW-1185">Reference proteome</keyword>
<sequence>MDDSSNSGLPHVHMLDTSSEVLKPTPTCWTPLDMRSIVFMPISEEYEVNTMSGLRALRYSEVVFQSPPPRSITSPALSKLTVILSSPISSSTNVPDTLLALKAASINVPNTSNAENIPGDGGHVRLFHFGQLGPGLSLARGARFNPTAGPGPQMSCEQYLVSLQVEMARLQQLNTHMNMDKTTSTSANIARSSGGIPLPTQPSSPAQTVASTTGVILGAAQSIVAEGTSPATPAIPGATAIHHSSGGGPPGGESSLVLGVEDVGGDDSQGNAAHIEVIRKLKGEAGSRRRGYNLQQAMKMDDDKVYNTFLQSVRFSAVRAGIKYDRSYRQQDIEVVNNVCKLLAKNNSYLTTKRFPRYWPITEVLKQNLNNTRSYQNHNS</sequence>
<evidence type="ECO:0000313" key="2">
    <source>
        <dbReference type="Proteomes" id="UP001437256"/>
    </source>
</evidence>
<protein>
    <submittedName>
        <fullName evidence="1">Uncharacterized protein</fullName>
    </submittedName>
</protein>
<name>A0ABR2ZWY6_9AGAR</name>
<comment type="caution">
    <text evidence="1">The sequence shown here is derived from an EMBL/GenBank/DDBJ whole genome shotgun (WGS) entry which is preliminary data.</text>
</comment>
<proteinExistence type="predicted"/>
<evidence type="ECO:0000313" key="1">
    <source>
        <dbReference type="EMBL" id="KAL0065298.1"/>
    </source>
</evidence>
<dbReference type="Proteomes" id="UP001437256">
    <property type="component" value="Unassembled WGS sequence"/>
</dbReference>